<reference evidence="8" key="2">
    <citation type="submission" date="2020-08" db="EMBL/GenBank/DDBJ databases">
        <authorList>
            <person name="Chen M."/>
            <person name="Teng W."/>
            <person name="Zhao L."/>
            <person name="Hu C."/>
            <person name="Zhou Y."/>
            <person name="Han B."/>
            <person name="Song L."/>
            <person name="Shu W."/>
        </authorList>
    </citation>
    <scope>NUCLEOTIDE SEQUENCE</scope>
    <source>
        <strain evidence="8">FACHB-1277</strain>
    </source>
</reference>
<evidence type="ECO:0000259" key="6">
    <source>
        <dbReference type="PROSITE" id="PS51192"/>
    </source>
</evidence>
<dbReference type="InterPro" id="IPR038718">
    <property type="entry name" value="SNF2-like_sf"/>
</dbReference>
<keyword evidence="9" id="KW-1185">Reference proteome</keyword>
<gene>
    <name evidence="8" type="ORF">H6F44_20560</name>
</gene>
<dbReference type="GO" id="GO:0005524">
    <property type="term" value="F:ATP binding"/>
    <property type="evidence" value="ECO:0007669"/>
    <property type="project" value="UniProtKB-KW"/>
</dbReference>
<proteinExistence type="predicted"/>
<dbReference type="SUPFAM" id="SSF52540">
    <property type="entry name" value="P-loop containing nucleoside triphosphate hydrolases"/>
    <property type="match status" value="1"/>
</dbReference>
<dbReference type="InterPro" id="IPR001650">
    <property type="entry name" value="Helicase_C-like"/>
</dbReference>
<dbReference type="Proteomes" id="UP000631421">
    <property type="component" value="Unassembled WGS sequence"/>
</dbReference>
<evidence type="ECO:0000259" key="7">
    <source>
        <dbReference type="PROSITE" id="PS51194"/>
    </source>
</evidence>
<dbReference type="CDD" id="cd18011">
    <property type="entry name" value="DEXDc_RapA"/>
    <property type="match status" value="1"/>
</dbReference>
<dbReference type="Gene3D" id="3.40.50.300">
    <property type="entry name" value="P-loop containing nucleotide triphosphate hydrolases"/>
    <property type="match status" value="1"/>
</dbReference>
<keyword evidence="5" id="KW-0175">Coiled coil</keyword>
<evidence type="ECO:0000313" key="8">
    <source>
        <dbReference type="EMBL" id="MBD2152490.1"/>
    </source>
</evidence>
<sequence>MPSYNIGSVVTCRDRQWVVLPSDHADVVRLRPLSGNEDEVCGVFKKLGLEVIESAEFPSPQPEAIQDRQAALLLMDAARLSLRNGAGPFRSLGRLSVYPRPYQMVPLLMALRLPTVRLLIADDVGIGKTIEAGLIAREMLDRQEIKRLAVLCPPHLCDQWQRELREKFHIEAVVIRSGTVGKLERSLPAGDHHVFGYYPHIIVSLDYAKSDKRRASFLAHCPDLVIVDEAHTCSRPSGQSASQQQRHQLVNEIAAKLDRHLMLLSATPHSGIEESFLSILGLVKPEFAAMNLEHLSEQERTKLANHFIQRRRADVKQWLGNETPFPERLSTELSYKLTREYRELFNEVYDFARGLVKGVTDDMSYAQKRGRYWAALALIRCVMSSPAAAVATLSKQVEKREVAEQLEEEAIDEDLMASYVYDPTEQEQSADAQPTLAIEQGQQQYRDSDRRKLKAFVQSAEKLYGAKDAKLQQAIATVITLLNEGHHPIIWCRYIATAQYVAKHLGDVLKQRLDKKGDRLRVLAITGEQSEDEREIFLKELASYEQRVLVATDCLSEGVNLQEHFSAVLHYDLPWNPNRLEQREGRVDRYGQKASEVKCALLCGQDNPIDDVVLKVLIRKAVKIHRSLGITVPVPMDNANITERIFNSLFEYEAVGVQLSIFDAGSQLALLDKEMTRIWEQAEEKVSRTRFAQRAITSEDVQQELIESDRVLGNAKEIERFVRSACGRLEAFLIPKTIHKHPCYLLPNIPSQIASSLSAFLGDRQKLTLSFVSPTPEGVEFIGRNHPLVESLARYLLENVLTNTTNPVAARCGFTVTDAVTRRTVLLLLRLRHLIDSPKQGLKEDKSLLAEECLVVGFTGTSDNPIWLEPSEALRLIETAQPSADPPSEGIARSEMRDLLESMEDLQEELELIAKKRSQDLAQSHRRVRAITKEGQVKVKAQLPMDLLGVYVLKPK</sequence>
<evidence type="ECO:0000256" key="4">
    <source>
        <dbReference type="ARBA" id="ARBA00022840"/>
    </source>
</evidence>
<dbReference type="InterPro" id="IPR014001">
    <property type="entry name" value="Helicase_ATP-bd"/>
</dbReference>
<keyword evidence="2" id="KW-0378">Hydrolase</keyword>
<reference evidence="8" key="1">
    <citation type="journal article" date="2015" name="ISME J.">
        <title>Draft Genome Sequence of Streptomyces incarnatus NRRL8089, which Produces the Nucleoside Antibiotic Sinefungin.</title>
        <authorList>
            <person name="Oshima K."/>
            <person name="Hattori M."/>
            <person name="Shimizu H."/>
            <person name="Fukuda K."/>
            <person name="Nemoto M."/>
            <person name="Inagaki K."/>
            <person name="Tamura T."/>
        </authorList>
    </citation>
    <scope>NUCLEOTIDE SEQUENCE</scope>
    <source>
        <strain evidence="8">FACHB-1277</strain>
    </source>
</reference>
<dbReference type="InterPro" id="IPR000330">
    <property type="entry name" value="SNF2_N"/>
</dbReference>
<dbReference type="EMBL" id="JACJPY010000110">
    <property type="protein sequence ID" value="MBD2152490.1"/>
    <property type="molecule type" value="Genomic_DNA"/>
</dbReference>
<evidence type="ECO:0000313" key="9">
    <source>
        <dbReference type="Proteomes" id="UP000631421"/>
    </source>
</evidence>
<evidence type="ECO:0000256" key="3">
    <source>
        <dbReference type="ARBA" id="ARBA00022806"/>
    </source>
</evidence>
<dbReference type="InterPro" id="IPR027417">
    <property type="entry name" value="P-loop_NTPase"/>
</dbReference>
<accession>A0A926UWJ5</accession>
<evidence type="ECO:0000256" key="2">
    <source>
        <dbReference type="ARBA" id="ARBA00022801"/>
    </source>
</evidence>
<feature type="domain" description="Helicase ATP-binding" evidence="6">
    <location>
        <begin position="109"/>
        <end position="286"/>
    </location>
</feature>
<evidence type="ECO:0000256" key="1">
    <source>
        <dbReference type="ARBA" id="ARBA00022741"/>
    </source>
</evidence>
<dbReference type="PANTHER" id="PTHR45766">
    <property type="entry name" value="DNA ANNEALING HELICASE AND ENDONUCLEASE ZRANB3 FAMILY MEMBER"/>
    <property type="match status" value="1"/>
</dbReference>
<organism evidence="8 9">
    <name type="scientific">Pseudanabaena cinerea FACHB-1277</name>
    <dbReference type="NCBI Taxonomy" id="2949581"/>
    <lineage>
        <taxon>Bacteria</taxon>
        <taxon>Bacillati</taxon>
        <taxon>Cyanobacteriota</taxon>
        <taxon>Cyanophyceae</taxon>
        <taxon>Pseudanabaenales</taxon>
        <taxon>Pseudanabaenaceae</taxon>
        <taxon>Pseudanabaena</taxon>
        <taxon>Pseudanabaena cinerea</taxon>
    </lineage>
</organism>
<dbReference type="Gene3D" id="3.40.50.10810">
    <property type="entry name" value="Tandem AAA-ATPase domain"/>
    <property type="match status" value="1"/>
</dbReference>
<dbReference type="GO" id="GO:0004386">
    <property type="term" value="F:helicase activity"/>
    <property type="evidence" value="ECO:0007669"/>
    <property type="project" value="UniProtKB-KW"/>
</dbReference>
<feature type="domain" description="Helicase C-terminal" evidence="7">
    <location>
        <begin position="470"/>
        <end position="640"/>
    </location>
</feature>
<comment type="caution">
    <text evidence="8">The sequence shown here is derived from an EMBL/GenBank/DDBJ whole genome shotgun (WGS) entry which is preliminary data.</text>
</comment>
<dbReference type="AlphaFoldDB" id="A0A926UWJ5"/>
<evidence type="ECO:0000256" key="5">
    <source>
        <dbReference type="SAM" id="Coils"/>
    </source>
</evidence>
<dbReference type="Pfam" id="PF00176">
    <property type="entry name" value="SNF2-rel_dom"/>
    <property type="match status" value="1"/>
</dbReference>
<dbReference type="PROSITE" id="PS51192">
    <property type="entry name" value="HELICASE_ATP_BIND_1"/>
    <property type="match status" value="1"/>
</dbReference>
<dbReference type="CDD" id="cd18793">
    <property type="entry name" value="SF2_C_SNF"/>
    <property type="match status" value="1"/>
</dbReference>
<dbReference type="InterPro" id="IPR057342">
    <property type="entry name" value="DEXDc_RapA"/>
</dbReference>
<feature type="coiled-coil region" evidence="5">
    <location>
        <begin position="889"/>
        <end position="923"/>
    </location>
</feature>
<dbReference type="Pfam" id="PF00271">
    <property type="entry name" value="Helicase_C"/>
    <property type="match status" value="1"/>
</dbReference>
<dbReference type="PANTHER" id="PTHR45766:SF6">
    <property type="entry name" value="SWI_SNF-RELATED MATRIX-ASSOCIATED ACTIN-DEPENDENT REGULATOR OF CHROMATIN SUBFAMILY A-LIKE PROTEIN 1"/>
    <property type="match status" value="1"/>
</dbReference>
<keyword evidence="1" id="KW-0547">Nucleotide-binding</keyword>
<name>A0A926UWJ5_9CYAN</name>
<dbReference type="SMART" id="SM00490">
    <property type="entry name" value="HELICc"/>
    <property type="match status" value="1"/>
</dbReference>
<dbReference type="RefSeq" id="WP_190352957.1">
    <property type="nucleotide sequence ID" value="NZ_JACJPY010000110.1"/>
</dbReference>
<keyword evidence="4" id="KW-0067">ATP-binding</keyword>
<protein>
    <submittedName>
        <fullName evidence="8">DEAD/DEAH box helicase</fullName>
    </submittedName>
</protein>
<dbReference type="PROSITE" id="PS51194">
    <property type="entry name" value="HELICASE_CTER"/>
    <property type="match status" value="1"/>
</dbReference>
<dbReference type="GO" id="GO:0016787">
    <property type="term" value="F:hydrolase activity"/>
    <property type="evidence" value="ECO:0007669"/>
    <property type="project" value="UniProtKB-KW"/>
</dbReference>
<dbReference type="InterPro" id="IPR049730">
    <property type="entry name" value="SNF2/RAD54-like_C"/>
</dbReference>
<dbReference type="SMART" id="SM00487">
    <property type="entry name" value="DEXDc"/>
    <property type="match status" value="1"/>
</dbReference>
<keyword evidence="3 8" id="KW-0347">Helicase</keyword>